<gene>
    <name evidence="3" type="ordered locus">Rmet_2548</name>
</gene>
<keyword evidence="2" id="KW-1133">Transmembrane helix</keyword>
<sequence>MRAALPAIPVSIVIPVIAPITISVIVISIVIRSTISAVIPTASVIAMIGGNDAPTEQRHGGDEKHKNGLHMALLFSLFLSRAYALDYRHDVGARTFRSKAFSYSERRRGAKRSEETIKGEASAD</sequence>
<dbReference type="RefSeq" id="WP_011517127.1">
    <property type="nucleotide sequence ID" value="NC_007973.1"/>
</dbReference>
<evidence type="ECO:0000256" key="2">
    <source>
        <dbReference type="SAM" id="Phobius"/>
    </source>
</evidence>
<feature type="compositionally biased region" description="Basic and acidic residues" evidence="1">
    <location>
        <begin position="104"/>
        <end position="118"/>
    </location>
</feature>
<accession>Q1LKA1</accession>
<evidence type="ECO:0000256" key="1">
    <source>
        <dbReference type="SAM" id="MobiDB-lite"/>
    </source>
</evidence>
<feature type="transmembrane region" description="Helical" evidence="2">
    <location>
        <begin position="12"/>
        <end position="31"/>
    </location>
</feature>
<keyword evidence="2" id="KW-0812">Transmembrane</keyword>
<dbReference type="KEGG" id="rme:Rmet_2548"/>
<feature type="region of interest" description="Disordered" evidence="1">
    <location>
        <begin position="102"/>
        <end position="124"/>
    </location>
</feature>
<reference evidence="4" key="1">
    <citation type="journal article" date="2010" name="PLoS ONE">
        <title>The complete genome sequence of Cupriavidus metallidurans strain CH34, a master survivalist in harsh and anthropogenic environments.</title>
        <authorList>
            <person name="Janssen P.J."/>
            <person name="Van Houdt R."/>
            <person name="Moors H."/>
            <person name="Monsieurs P."/>
            <person name="Morin N."/>
            <person name="Michaux A."/>
            <person name="Benotmane M.A."/>
            <person name="Leys N."/>
            <person name="Vallaeys T."/>
            <person name="Lapidus A."/>
            <person name="Monchy S."/>
            <person name="Medigue C."/>
            <person name="Taghavi S."/>
            <person name="McCorkle S."/>
            <person name="Dunn J."/>
            <person name="van der Lelie D."/>
            <person name="Mergeay M."/>
        </authorList>
    </citation>
    <scope>NUCLEOTIDE SEQUENCE [LARGE SCALE GENOMIC DNA]</scope>
    <source>
        <strain evidence="4">ATCC 43123 / DSM 2839 / NBRC 102507 / CH34</strain>
    </source>
</reference>
<dbReference type="AlphaFoldDB" id="Q1LKA1"/>
<dbReference type="EMBL" id="CP000352">
    <property type="protein sequence ID" value="ABF09425.1"/>
    <property type="molecule type" value="Genomic_DNA"/>
</dbReference>
<proteinExistence type="predicted"/>
<keyword evidence="4" id="KW-1185">Reference proteome</keyword>
<protein>
    <submittedName>
        <fullName evidence="3">Uncharacterized protein</fullName>
    </submittedName>
</protein>
<name>Q1LKA1_CUPMC</name>
<evidence type="ECO:0000313" key="4">
    <source>
        <dbReference type="Proteomes" id="UP000002429"/>
    </source>
</evidence>
<keyword evidence="2" id="KW-0472">Membrane</keyword>
<dbReference type="Proteomes" id="UP000002429">
    <property type="component" value="Chromosome"/>
</dbReference>
<dbReference type="HOGENOM" id="CLU_2002008_0_0_4"/>
<evidence type="ECO:0000313" key="3">
    <source>
        <dbReference type="EMBL" id="ABF09425.1"/>
    </source>
</evidence>
<organism evidence="3 4">
    <name type="scientific">Cupriavidus metallidurans (strain ATCC 43123 / DSM 2839 / NBRC 102507 / CH34)</name>
    <name type="common">Ralstonia metallidurans</name>
    <dbReference type="NCBI Taxonomy" id="266264"/>
    <lineage>
        <taxon>Bacteria</taxon>
        <taxon>Pseudomonadati</taxon>
        <taxon>Pseudomonadota</taxon>
        <taxon>Betaproteobacteria</taxon>
        <taxon>Burkholderiales</taxon>
        <taxon>Burkholderiaceae</taxon>
        <taxon>Cupriavidus</taxon>
    </lineage>
</organism>